<keyword evidence="4" id="KW-1133">Transmembrane helix</keyword>
<keyword evidence="3" id="KW-0808">Transferase</keyword>
<dbReference type="Pfam" id="PF05157">
    <property type="entry name" value="MshEN"/>
    <property type="match status" value="1"/>
</dbReference>
<evidence type="ECO:0000256" key="1">
    <source>
        <dbReference type="ARBA" id="ARBA00006739"/>
    </source>
</evidence>
<dbReference type="GO" id="GO:0016757">
    <property type="term" value="F:glycosyltransferase activity"/>
    <property type="evidence" value="ECO:0007669"/>
    <property type="project" value="UniProtKB-KW"/>
</dbReference>
<dbReference type="EMBL" id="FPAJ01000002">
    <property type="protein sequence ID" value="SFS70868.1"/>
    <property type="molecule type" value="Genomic_DNA"/>
</dbReference>
<dbReference type="Gene3D" id="3.90.550.10">
    <property type="entry name" value="Spore Coat Polysaccharide Biosynthesis Protein SpsA, Chain A"/>
    <property type="match status" value="1"/>
</dbReference>
<dbReference type="RefSeq" id="WP_245764218.1">
    <property type="nucleotide sequence ID" value="NZ_FPAJ01000002.1"/>
</dbReference>
<protein>
    <recommendedName>
        <fullName evidence="9">Glycosyltransferase, catalytic subunit of cellulose synthase and poly-beta-1,6-N-acetylglucosamine synthase</fullName>
    </recommendedName>
</protein>
<feature type="transmembrane region" description="Helical" evidence="4">
    <location>
        <begin position="506"/>
        <end position="531"/>
    </location>
</feature>
<evidence type="ECO:0008006" key="9">
    <source>
        <dbReference type="Google" id="ProtNLM"/>
    </source>
</evidence>
<evidence type="ECO:0000256" key="2">
    <source>
        <dbReference type="ARBA" id="ARBA00022676"/>
    </source>
</evidence>
<accession>A0A1I6S294</accession>
<evidence type="ECO:0000259" key="5">
    <source>
        <dbReference type="Pfam" id="PF05157"/>
    </source>
</evidence>
<proteinExistence type="inferred from homology"/>
<dbReference type="AlphaFoldDB" id="A0A1I6S294"/>
<keyword evidence="2" id="KW-0328">Glycosyltransferase</keyword>
<feature type="transmembrane region" description="Helical" evidence="4">
    <location>
        <begin position="551"/>
        <end position="572"/>
    </location>
</feature>
<dbReference type="Proteomes" id="UP000199239">
    <property type="component" value="Unassembled WGS sequence"/>
</dbReference>
<dbReference type="Pfam" id="PF13632">
    <property type="entry name" value="Glyco_trans_2_3"/>
    <property type="match status" value="1"/>
</dbReference>
<dbReference type="InterPro" id="IPR037257">
    <property type="entry name" value="T2SS_E_N_sf"/>
</dbReference>
<dbReference type="SUPFAM" id="SSF160246">
    <property type="entry name" value="EspE N-terminal domain-like"/>
    <property type="match status" value="1"/>
</dbReference>
<evidence type="ECO:0000313" key="7">
    <source>
        <dbReference type="EMBL" id="SFS70868.1"/>
    </source>
</evidence>
<feature type="domain" description="Glycosyltransferase 2-like" evidence="6">
    <location>
        <begin position="345"/>
        <end position="536"/>
    </location>
</feature>
<feature type="domain" description="Type II secretion system protein GspE N-terminal" evidence="5">
    <location>
        <begin position="75"/>
        <end position="161"/>
    </location>
</feature>
<dbReference type="SUPFAM" id="SSF53448">
    <property type="entry name" value="Nucleotide-diphospho-sugar transferases"/>
    <property type="match status" value="1"/>
</dbReference>
<dbReference type="InterPro" id="IPR007831">
    <property type="entry name" value="T2SS_GspE_N"/>
</dbReference>
<dbReference type="STRING" id="394264.SAMN04488040_1696"/>
<name>A0A1I6S294_9RHOB</name>
<keyword evidence="4" id="KW-0472">Membrane</keyword>
<keyword evidence="4" id="KW-0812">Transmembrane</keyword>
<dbReference type="PANTHER" id="PTHR43630:SF1">
    <property type="entry name" value="POLY-BETA-1,6-N-ACETYL-D-GLUCOSAMINE SYNTHASE"/>
    <property type="match status" value="1"/>
</dbReference>
<reference evidence="8" key="1">
    <citation type="submission" date="2016-10" db="EMBL/GenBank/DDBJ databases">
        <authorList>
            <person name="Varghese N."/>
            <person name="Submissions S."/>
        </authorList>
    </citation>
    <scope>NUCLEOTIDE SEQUENCE [LARGE SCALE GENOMIC DNA]</scope>
    <source>
        <strain evidence="8">DSM 23422</strain>
    </source>
</reference>
<feature type="transmembrane region" description="Helical" evidence="4">
    <location>
        <begin position="584"/>
        <end position="605"/>
    </location>
</feature>
<dbReference type="Gene3D" id="3.30.300.160">
    <property type="entry name" value="Type II secretion system, protein E, N-terminal domain"/>
    <property type="match status" value="1"/>
</dbReference>
<evidence type="ECO:0000256" key="4">
    <source>
        <dbReference type="SAM" id="Phobius"/>
    </source>
</evidence>
<gene>
    <name evidence="7" type="ORF">SAMN04488040_1696</name>
</gene>
<feature type="transmembrane region" description="Helical" evidence="4">
    <location>
        <begin position="212"/>
        <end position="235"/>
    </location>
</feature>
<evidence type="ECO:0000313" key="8">
    <source>
        <dbReference type="Proteomes" id="UP000199239"/>
    </source>
</evidence>
<comment type="similarity">
    <text evidence="1">Belongs to the glycosyltransferase 2 family.</text>
</comment>
<organism evidence="7 8">
    <name type="scientific">Sulfitobacter marinus</name>
    <dbReference type="NCBI Taxonomy" id="394264"/>
    <lineage>
        <taxon>Bacteria</taxon>
        <taxon>Pseudomonadati</taxon>
        <taxon>Pseudomonadota</taxon>
        <taxon>Alphaproteobacteria</taxon>
        <taxon>Rhodobacterales</taxon>
        <taxon>Roseobacteraceae</taxon>
        <taxon>Sulfitobacter</taxon>
    </lineage>
</organism>
<feature type="transmembrane region" description="Helical" evidence="4">
    <location>
        <begin position="187"/>
        <end position="206"/>
    </location>
</feature>
<dbReference type="PANTHER" id="PTHR43630">
    <property type="entry name" value="POLY-BETA-1,6-N-ACETYL-D-GLUCOSAMINE SYNTHASE"/>
    <property type="match status" value="1"/>
</dbReference>
<evidence type="ECO:0000256" key="3">
    <source>
        <dbReference type="ARBA" id="ARBA00022679"/>
    </source>
</evidence>
<evidence type="ECO:0000259" key="6">
    <source>
        <dbReference type="Pfam" id="PF13632"/>
    </source>
</evidence>
<dbReference type="InterPro" id="IPR001173">
    <property type="entry name" value="Glyco_trans_2-like"/>
</dbReference>
<keyword evidence="8" id="KW-1185">Reference proteome</keyword>
<dbReference type="InterPro" id="IPR029044">
    <property type="entry name" value="Nucleotide-diphossugar_trans"/>
</dbReference>
<sequence length="639" mass="71908">MSDLHLKFTTPEPATRAQSHLPLGRILVNSGAIDQADLVRALQEQERLNVPLGECLIASGTITPAQLCAALATQYNLQHIDLAVDPPKRTMAQHLDALDCLKYGIVPWRSLGDTIMIAISNPDQFEQIARQLASPGVSLLPVVADKKQISESITALYGADLAQRAATRVPPIESCRTWREDARGRRAWSVGILALLAIVLILEPAWGFTTILLWALCSSIMTVSLRTIALFTHVFEPKLPPRPTLDIGPEPDQISRPYVSVLVPLFREKEIAGALITRLAKLTYPKSLLQIMLVLEEGDDMTRDTIARTALPAWFDVIEVPQANNLRTKPRAMNYALDFCKGSIIGVWDAEDAPEVDQIDRIIQHFAHAPKNVVCVQGMLDYYNARTNWISRCFTIEYAAWWRVVLPGIARLGLIVPLGGTTLFFRRSVLEELRAWDAHNVTEDADLGVRLARHGYKTDLLPTVTYEEANFRAWPWVKQRSRWLKGFLTTWCVHMRQPLKLIKQVGFLRFLGLQILFLATVSQFLCAPLLWSFCVTLVGLSHPVETVLGAQILKGLFYYFIFAELLNISIAIRAVRGSKHRHLIPWAFGLPFYFILGTFAAYKALYEFIFDPFYWDKTEHGVPHKTEEQSDARTPVPAG</sequence>